<name>A0A9J5WR41_SOLCO</name>
<dbReference type="AlphaFoldDB" id="A0A9J5WR41"/>
<gene>
    <name evidence="1" type="ORF">H5410_057614</name>
</gene>
<organism evidence="1 2">
    <name type="scientific">Solanum commersonii</name>
    <name type="common">Commerson's wild potato</name>
    <name type="synonym">Commerson's nightshade</name>
    <dbReference type="NCBI Taxonomy" id="4109"/>
    <lineage>
        <taxon>Eukaryota</taxon>
        <taxon>Viridiplantae</taxon>
        <taxon>Streptophyta</taxon>
        <taxon>Embryophyta</taxon>
        <taxon>Tracheophyta</taxon>
        <taxon>Spermatophyta</taxon>
        <taxon>Magnoliopsida</taxon>
        <taxon>eudicotyledons</taxon>
        <taxon>Gunneridae</taxon>
        <taxon>Pentapetalae</taxon>
        <taxon>asterids</taxon>
        <taxon>lamiids</taxon>
        <taxon>Solanales</taxon>
        <taxon>Solanaceae</taxon>
        <taxon>Solanoideae</taxon>
        <taxon>Solaneae</taxon>
        <taxon>Solanum</taxon>
    </lineage>
</organism>
<accession>A0A9J5WR41</accession>
<reference evidence="1 2" key="1">
    <citation type="submission" date="2020-09" db="EMBL/GenBank/DDBJ databases">
        <title>De no assembly of potato wild relative species, Solanum commersonii.</title>
        <authorList>
            <person name="Cho K."/>
        </authorList>
    </citation>
    <scope>NUCLEOTIDE SEQUENCE [LARGE SCALE GENOMIC DNA]</scope>
    <source>
        <strain evidence="1">LZ3.2</strain>
        <tissue evidence="1">Leaf</tissue>
    </source>
</reference>
<comment type="caution">
    <text evidence="1">The sequence shown here is derived from an EMBL/GenBank/DDBJ whole genome shotgun (WGS) entry which is preliminary data.</text>
</comment>
<dbReference type="EMBL" id="JACXVP010000011">
    <property type="protein sequence ID" value="KAG5577480.1"/>
    <property type="molecule type" value="Genomic_DNA"/>
</dbReference>
<keyword evidence="2" id="KW-1185">Reference proteome</keyword>
<sequence>MVKKIFPTSTGCRGQQNPAVFSESCMAEESLLKEEGITPRTRRKKSHICGLLDLFYFTKVSTQNSIS</sequence>
<dbReference type="Proteomes" id="UP000824120">
    <property type="component" value="Chromosome 11"/>
</dbReference>
<evidence type="ECO:0000313" key="2">
    <source>
        <dbReference type="Proteomes" id="UP000824120"/>
    </source>
</evidence>
<proteinExistence type="predicted"/>
<protein>
    <submittedName>
        <fullName evidence="1">Uncharacterized protein</fullName>
    </submittedName>
</protein>
<evidence type="ECO:0000313" key="1">
    <source>
        <dbReference type="EMBL" id="KAG5577480.1"/>
    </source>
</evidence>